<protein>
    <submittedName>
        <fullName evidence="3">Glycosyltransferase family 1 protein</fullName>
    </submittedName>
</protein>
<dbReference type="RefSeq" id="WP_121835989.1">
    <property type="nucleotide sequence ID" value="NZ_RCVM01000015.1"/>
</dbReference>
<dbReference type="InterPro" id="IPR028098">
    <property type="entry name" value="Glyco_trans_4-like_N"/>
</dbReference>
<organism evidence="3 4">
    <name type="scientific">Streptococcus hillyeri</name>
    <dbReference type="NCBI Taxonomy" id="2282420"/>
    <lineage>
        <taxon>Bacteria</taxon>
        <taxon>Bacillati</taxon>
        <taxon>Bacillota</taxon>
        <taxon>Bacilli</taxon>
        <taxon>Lactobacillales</taxon>
        <taxon>Streptococcaceae</taxon>
        <taxon>Streptococcus</taxon>
    </lineage>
</organism>
<dbReference type="AlphaFoldDB" id="A0A3L9DTF0"/>
<proteinExistence type="predicted"/>
<dbReference type="GO" id="GO:0016757">
    <property type="term" value="F:glycosyltransferase activity"/>
    <property type="evidence" value="ECO:0007669"/>
    <property type="project" value="InterPro"/>
</dbReference>
<dbReference type="Pfam" id="PF13477">
    <property type="entry name" value="Glyco_trans_4_2"/>
    <property type="match status" value="1"/>
</dbReference>
<dbReference type="PANTHER" id="PTHR45947">
    <property type="entry name" value="SULFOQUINOVOSYL TRANSFERASE SQD2"/>
    <property type="match status" value="1"/>
</dbReference>
<dbReference type="Pfam" id="PF00534">
    <property type="entry name" value="Glycos_transf_1"/>
    <property type="match status" value="1"/>
</dbReference>
<dbReference type="InterPro" id="IPR050194">
    <property type="entry name" value="Glycosyltransferase_grp1"/>
</dbReference>
<dbReference type="EMBL" id="RCVM01000015">
    <property type="protein sequence ID" value="RLY02432.1"/>
    <property type="molecule type" value="Genomic_DNA"/>
</dbReference>
<dbReference type="PANTHER" id="PTHR45947:SF3">
    <property type="entry name" value="SULFOQUINOVOSYL TRANSFERASE SQD2"/>
    <property type="match status" value="1"/>
</dbReference>
<dbReference type="OrthoDB" id="9806653at2"/>
<dbReference type="InterPro" id="IPR001296">
    <property type="entry name" value="Glyco_trans_1"/>
</dbReference>
<dbReference type="SUPFAM" id="SSF53756">
    <property type="entry name" value="UDP-Glycosyltransferase/glycogen phosphorylase"/>
    <property type="match status" value="1"/>
</dbReference>
<evidence type="ECO:0000259" key="2">
    <source>
        <dbReference type="Pfam" id="PF13477"/>
    </source>
</evidence>
<name>A0A3L9DTF0_9STRE</name>
<reference evidence="3 4" key="1">
    <citation type="submission" date="2018-10" db="EMBL/GenBank/DDBJ databases">
        <title>Streptococcus hillyeri sp. nov., isolated from equine tracheal sample.</title>
        <authorList>
            <person name="Macfadyen A.C."/>
            <person name="Waller A."/>
            <person name="Paterson G.K."/>
        </authorList>
    </citation>
    <scope>NUCLEOTIDE SEQUENCE [LARGE SCALE GENOMIC DNA]</scope>
    <source>
        <strain evidence="3 4">28462</strain>
    </source>
</reference>
<evidence type="ECO:0000259" key="1">
    <source>
        <dbReference type="Pfam" id="PF00534"/>
    </source>
</evidence>
<feature type="domain" description="Glycosyl transferase family 1" evidence="1">
    <location>
        <begin position="201"/>
        <end position="359"/>
    </location>
</feature>
<comment type="caution">
    <text evidence="3">The sequence shown here is derived from an EMBL/GenBank/DDBJ whole genome shotgun (WGS) entry which is preliminary data.</text>
</comment>
<feature type="domain" description="Glycosyltransferase subfamily 4-like N-terminal" evidence="2">
    <location>
        <begin position="13"/>
        <end position="159"/>
    </location>
</feature>
<keyword evidence="3" id="KW-0808">Transferase</keyword>
<gene>
    <name evidence="3" type="ORF">EAF07_07640</name>
</gene>
<dbReference type="Gene3D" id="3.40.50.2000">
    <property type="entry name" value="Glycogen Phosphorylase B"/>
    <property type="match status" value="2"/>
</dbReference>
<evidence type="ECO:0000313" key="3">
    <source>
        <dbReference type="EMBL" id="RLY02432.1"/>
    </source>
</evidence>
<keyword evidence="4" id="KW-1185">Reference proteome</keyword>
<sequence>MGKKYALIVATVASMIEQFNMHNIRLLQEQGYTVHVAANFENGNTISNNRMEQLKRELVAKNVVFLHIDFSRNPFGFTKHIASFIELKKISKQYNYSIMHCHTPIGGVIARLVFAQTKATIVYTAHGFHFFKGGRALDWLLYYPMEYLCSYFTDILITINQEDYYLAERFLKARRVYKINGVGIEYEKIRKCDKDEKLLQIREVYNIPKDEIVLVSVGEVNINKNHITIVKALEASKLANVSYLIVGQGNQLSTVEGYIKSRGLDNKVRLLGYQKDIPQILNECDIFCFPSKREGLGLAALEAMAAGLPLLTSNSHGINDYSYHGKTGYKFNANDISGFAKGILLLLDKGKREKIGRYNIELAKKYDIVRVNKQMREIYSHL</sequence>
<dbReference type="Proteomes" id="UP000279194">
    <property type="component" value="Unassembled WGS sequence"/>
</dbReference>
<evidence type="ECO:0000313" key="4">
    <source>
        <dbReference type="Proteomes" id="UP000279194"/>
    </source>
</evidence>
<accession>A0A3L9DTF0</accession>